<dbReference type="InterPro" id="IPR003787">
    <property type="entry name" value="Sulphur_relay_DsrE/F-like"/>
</dbReference>
<dbReference type="SUPFAM" id="SSF75169">
    <property type="entry name" value="DsrEFH-like"/>
    <property type="match status" value="1"/>
</dbReference>
<dbReference type="Gene3D" id="3.40.1260.10">
    <property type="entry name" value="DsrEFH-like"/>
    <property type="match status" value="1"/>
</dbReference>
<proteinExistence type="predicted"/>
<dbReference type="OMA" id="MQTVVHL"/>
<dbReference type="PANTHER" id="PTHR37691">
    <property type="entry name" value="BLR3518 PROTEIN"/>
    <property type="match status" value="1"/>
</dbReference>
<evidence type="ECO:0000313" key="1">
    <source>
        <dbReference type="EMBL" id="RYJ14029.1"/>
    </source>
</evidence>
<evidence type="ECO:0000313" key="2">
    <source>
        <dbReference type="Proteomes" id="UP000294028"/>
    </source>
</evidence>
<accession>A0A482TQ29</accession>
<name>A0A482TQ29_9EURY</name>
<comment type="caution">
    <text evidence="1">The sequence shown here is derived from an EMBL/GenBank/DDBJ whole genome shotgun (WGS) entry which is preliminary data.</text>
</comment>
<dbReference type="RefSeq" id="WP_006054218.1">
    <property type="nucleotide sequence ID" value="NZ_RZHH01000002.1"/>
</dbReference>
<dbReference type="Pfam" id="PF02635">
    <property type="entry name" value="DsrE"/>
    <property type="match status" value="1"/>
</dbReference>
<dbReference type="Proteomes" id="UP000294028">
    <property type="component" value="Unassembled WGS sequence"/>
</dbReference>
<organism evidence="1 2">
    <name type="scientific">Halogeometricum borinquense</name>
    <dbReference type="NCBI Taxonomy" id="60847"/>
    <lineage>
        <taxon>Archaea</taxon>
        <taxon>Methanobacteriati</taxon>
        <taxon>Methanobacteriota</taxon>
        <taxon>Stenosarchaea group</taxon>
        <taxon>Halobacteria</taxon>
        <taxon>Halobacteriales</taxon>
        <taxon>Haloferacaceae</taxon>
        <taxon>Halogeometricum</taxon>
    </lineage>
</organism>
<reference evidence="1 2" key="1">
    <citation type="submission" date="2018-12" db="EMBL/GenBank/DDBJ databases">
        <title>Genome analysis provides insights into bioremediation potentialities of Halogeometricum borinquense strain N11.</title>
        <authorList>
            <person name="Najjari A."/>
            <person name="Youssef N."/>
            <person name="Fhoula I."/>
            <person name="Ben Dhia O."/>
            <person name="Mahjoubi M."/>
            <person name="Ouzari H.I."/>
            <person name="Cherif A."/>
        </authorList>
    </citation>
    <scope>NUCLEOTIDE SEQUENCE [LARGE SCALE GENOMIC DNA]</scope>
    <source>
        <strain evidence="1 2">N11</strain>
    </source>
</reference>
<sequence length="112" mass="12018">MKSVFHLSSGDVDDWQHALANVNNLLGDDTVEMDEVALLANGDAIYLFVERSPLSADVRALDGDVRCLACSNSLSGRNIPKSKLLSNVKSVSSGVGALTRLQHDGYAYLKVP</sequence>
<gene>
    <name evidence="1" type="ORF">ELS19_08655</name>
</gene>
<dbReference type="EMBL" id="RZHH01000002">
    <property type="protein sequence ID" value="RYJ14029.1"/>
    <property type="molecule type" value="Genomic_DNA"/>
</dbReference>
<protein>
    <submittedName>
        <fullName evidence="1">Uncharacterized protein</fullName>
    </submittedName>
</protein>
<dbReference type="GeneID" id="9993226"/>
<dbReference type="InterPro" id="IPR027396">
    <property type="entry name" value="DsrEFH-like"/>
</dbReference>
<dbReference type="AlphaFoldDB" id="A0A482TQ29"/>
<dbReference type="PANTHER" id="PTHR37691:SF1">
    <property type="entry name" value="BLR3518 PROTEIN"/>
    <property type="match status" value="1"/>
</dbReference>